<dbReference type="OrthoDB" id="45654at2157"/>
<keyword evidence="1" id="KW-0813">Transport</keyword>
<dbReference type="GO" id="GO:0005506">
    <property type="term" value="F:iron ion binding"/>
    <property type="evidence" value="ECO:0007669"/>
    <property type="project" value="InterPro"/>
</dbReference>
<reference evidence="5 6" key="1">
    <citation type="submission" date="2014-07" db="EMBL/GenBank/DDBJ databases">
        <title>Methanogenic archaea and the global carbon cycle.</title>
        <authorList>
            <person name="Henriksen J.R."/>
            <person name="Luke J."/>
            <person name="Reinhart S."/>
            <person name="Benedict M.N."/>
            <person name="Youngblut N.D."/>
            <person name="Metcalf M.E."/>
            <person name="Whitaker R.J."/>
            <person name="Metcalf W.W."/>
        </authorList>
    </citation>
    <scope>NUCLEOTIDE SEQUENCE [LARGE SCALE GENOMIC DNA]</scope>
    <source>
        <strain evidence="6">ATCC 43570 / DSM 1825 / OCM 12 / VKM B-1830 / TM-1</strain>
    </source>
</reference>
<dbReference type="Gene3D" id="1.20.1260.10">
    <property type="match status" value="1"/>
</dbReference>
<dbReference type="GeneID" id="41603725"/>
<dbReference type="KEGG" id="mthr:MSTHT_0958"/>
<evidence type="ECO:0000259" key="3">
    <source>
        <dbReference type="PROSITE" id="PS50903"/>
    </source>
</evidence>
<proteinExistence type="predicted"/>
<dbReference type="PROSITE" id="PS50903">
    <property type="entry name" value="RUBREDOXIN_LIKE"/>
    <property type="match status" value="1"/>
</dbReference>
<dbReference type="InterPro" id="IPR009040">
    <property type="entry name" value="Ferritin-like_diiron"/>
</dbReference>
<dbReference type="SUPFAM" id="SSF47240">
    <property type="entry name" value="Ferritin-like"/>
    <property type="match status" value="1"/>
</dbReference>
<evidence type="ECO:0000313" key="5">
    <source>
        <dbReference type="EMBL" id="AKB12716.1"/>
    </source>
</evidence>
<dbReference type="Proteomes" id="UP000066529">
    <property type="component" value="Chromosome"/>
</dbReference>
<dbReference type="SUPFAM" id="SSF57802">
    <property type="entry name" value="Rubredoxin-like"/>
    <property type="match status" value="1"/>
</dbReference>
<keyword evidence="2" id="KW-0249">Electron transport</keyword>
<dbReference type="Gene3D" id="2.20.28.10">
    <property type="match status" value="1"/>
</dbReference>
<evidence type="ECO:0000256" key="2">
    <source>
        <dbReference type="ARBA" id="ARBA00022982"/>
    </source>
</evidence>
<dbReference type="InterPro" id="IPR052753">
    <property type="entry name" value="Rbr2/Nigerythrin"/>
</dbReference>
<name>A0A0E3KYK5_METTT</name>
<dbReference type="Pfam" id="PF02915">
    <property type="entry name" value="Rubrerythrin"/>
    <property type="match status" value="1"/>
</dbReference>
<dbReference type="PATRIC" id="fig|523844.20.peg.1231"/>
<dbReference type="RefSeq" id="WP_048166844.1">
    <property type="nucleotide sequence ID" value="NZ_CP009501.1"/>
</dbReference>
<dbReference type="InterPro" id="IPR012347">
    <property type="entry name" value="Ferritin-like"/>
</dbReference>
<evidence type="ECO:0000256" key="1">
    <source>
        <dbReference type="ARBA" id="ARBA00022448"/>
    </source>
</evidence>
<dbReference type="InterPro" id="IPR024934">
    <property type="entry name" value="Rubredoxin-like_dom"/>
</dbReference>
<dbReference type="PANTHER" id="PTHR33746:SF4">
    <property type="entry name" value="RUBRERYTHRIN"/>
    <property type="match status" value="1"/>
</dbReference>
<dbReference type="CDD" id="cd01041">
    <property type="entry name" value="Rubrerythrin"/>
    <property type="match status" value="1"/>
</dbReference>
<organism evidence="5 6">
    <name type="scientific">Methanosarcina thermophila (strain ATCC 43570 / DSM 1825 / OCM 12 / VKM B-1830 / TM-1)</name>
    <dbReference type="NCBI Taxonomy" id="523844"/>
    <lineage>
        <taxon>Archaea</taxon>
        <taxon>Methanobacteriati</taxon>
        <taxon>Methanobacteriota</taxon>
        <taxon>Stenosarchaea group</taxon>
        <taxon>Methanomicrobia</taxon>
        <taxon>Methanosarcinales</taxon>
        <taxon>Methanosarcinaceae</taxon>
        <taxon>Methanosarcina</taxon>
    </lineage>
</organism>
<dbReference type="GO" id="GO:0016491">
    <property type="term" value="F:oxidoreductase activity"/>
    <property type="evidence" value="ECO:0007669"/>
    <property type="project" value="InterPro"/>
</dbReference>
<dbReference type="PROSITE" id="PS50905">
    <property type="entry name" value="FERRITIN_LIKE"/>
    <property type="match status" value="1"/>
</dbReference>
<dbReference type="Pfam" id="PF21349">
    <property type="entry name" value="RUBY_RBDX"/>
    <property type="match status" value="1"/>
</dbReference>
<dbReference type="InterPro" id="IPR003251">
    <property type="entry name" value="Rr_diiron-bd_dom"/>
</dbReference>
<evidence type="ECO:0000313" key="6">
    <source>
        <dbReference type="Proteomes" id="UP000066529"/>
    </source>
</evidence>
<evidence type="ECO:0000259" key="4">
    <source>
        <dbReference type="PROSITE" id="PS50905"/>
    </source>
</evidence>
<dbReference type="AlphaFoldDB" id="A0A0E3KYK5"/>
<dbReference type="PANTHER" id="PTHR33746">
    <property type="entry name" value="RUBRERYTHRIN"/>
    <property type="match status" value="1"/>
</dbReference>
<accession>A0A0E3KYK5</accession>
<dbReference type="HOGENOM" id="CLU_095256_1_0_2"/>
<dbReference type="InterPro" id="IPR009078">
    <property type="entry name" value="Ferritin-like_SF"/>
</dbReference>
<gene>
    <name evidence="5" type="ORF">MSTHT_0958</name>
</gene>
<sequence length="182" mass="20385">MKKMTEQHLINAFGGESQAHMRYLHFGNQAEKEKFSNVARLFRAIAHAEYVHAGDHYRELRHLDGGFVANSMGAFGPGDTVKNLKLAIAGETFEIEEMYPSYIEVAKFQGEKGAQRSFEWSYASEKLHKQLFERALEQVSSGKDIELGPVQICEVCGYTLEGEAPDVCPVCGALKDKFTAFE</sequence>
<dbReference type="STRING" id="523844.MSTHT_0958"/>
<dbReference type="EMBL" id="CP009501">
    <property type="protein sequence ID" value="AKB12716.1"/>
    <property type="molecule type" value="Genomic_DNA"/>
</dbReference>
<dbReference type="InterPro" id="IPR048574">
    <property type="entry name" value="RUBY_RBDX"/>
</dbReference>
<dbReference type="CDD" id="cd00729">
    <property type="entry name" value="rubredoxin_SM"/>
    <property type="match status" value="1"/>
</dbReference>
<protein>
    <submittedName>
        <fullName evidence="5">Rubrerythrin</fullName>
    </submittedName>
</protein>
<feature type="domain" description="Ferritin-like diiron" evidence="4">
    <location>
        <begin position="1"/>
        <end position="143"/>
    </location>
</feature>
<feature type="domain" description="Rubredoxin-like" evidence="3">
    <location>
        <begin position="148"/>
        <end position="181"/>
    </location>
</feature>